<comment type="caution">
    <text evidence="1">The sequence shown here is derived from an EMBL/GenBank/DDBJ whole genome shotgun (WGS) entry which is preliminary data.</text>
</comment>
<dbReference type="AlphaFoldDB" id="A0AAP6WPZ7"/>
<name>A0AAP6WPZ7_CLOPF</name>
<proteinExistence type="predicted"/>
<dbReference type="Proteomes" id="UP000481454">
    <property type="component" value="Unassembled WGS sequence"/>
</dbReference>
<evidence type="ECO:0000313" key="1">
    <source>
        <dbReference type="EMBL" id="NGU31022.1"/>
    </source>
</evidence>
<reference evidence="1 2" key="1">
    <citation type="submission" date="2020-02" db="EMBL/GenBank/DDBJ databases">
        <title>Genomic Insights into the Phylogeny and Genetic Plasticity of the Human and Animal Enteric Pathogen Clostridium perfringens.</title>
        <authorList>
            <person name="Feng Y."/>
            <person name="Hu Y."/>
        </authorList>
    </citation>
    <scope>NUCLEOTIDE SEQUENCE [LARGE SCALE GENOMIC DNA]</scope>
    <source>
        <strain evidence="1 2">CP-40</strain>
    </source>
</reference>
<protein>
    <submittedName>
        <fullName evidence="1">Uncharacterized protein</fullName>
    </submittedName>
</protein>
<gene>
    <name evidence="1" type="ORF">G6Z34_13100</name>
</gene>
<organism evidence="1 2">
    <name type="scientific">Clostridium perfringens</name>
    <dbReference type="NCBI Taxonomy" id="1502"/>
    <lineage>
        <taxon>Bacteria</taxon>
        <taxon>Bacillati</taxon>
        <taxon>Bacillota</taxon>
        <taxon>Clostridia</taxon>
        <taxon>Eubacteriales</taxon>
        <taxon>Clostridiaceae</taxon>
        <taxon>Clostridium</taxon>
    </lineage>
</organism>
<sequence length="148" mass="17861">MIILSEYGSAVFVAREKCRSKKRRSIKQMMPFRTITKPNGSVIVVKNENYVKETREERFEIEREEIKNIYKYLKEQYPDKDYAEQFMNEEETQKWLGEIPYHTEESLKCKYLNEDKHHCNLKRENTSCYTCCYECYTSKCCKDACILK</sequence>
<dbReference type="EMBL" id="JAALLZ010000006">
    <property type="protein sequence ID" value="NGU31022.1"/>
    <property type="molecule type" value="Genomic_DNA"/>
</dbReference>
<accession>A0AAP6WPZ7</accession>
<dbReference type="RefSeq" id="WP_164800963.1">
    <property type="nucleotide sequence ID" value="NZ_JAALLZ010000006.1"/>
</dbReference>
<evidence type="ECO:0000313" key="2">
    <source>
        <dbReference type="Proteomes" id="UP000481454"/>
    </source>
</evidence>